<dbReference type="InterPro" id="IPR004853">
    <property type="entry name" value="Sugar_P_trans_dom"/>
</dbReference>
<evidence type="ECO:0000256" key="10">
    <source>
        <dbReference type="SAM" id="Phobius"/>
    </source>
</evidence>
<dbReference type="InterPro" id="IPR050186">
    <property type="entry name" value="TPT_transporter"/>
</dbReference>
<evidence type="ECO:0000256" key="8">
    <source>
        <dbReference type="ARBA" id="ARBA00023136"/>
    </source>
</evidence>
<feature type="transmembrane region" description="Helical" evidence="10">
    <location>
        <begin position="144"/>
        <end position="162"/>
    </location>
</feature>
<evidence type="ECO:0000256" key="5">
    <source>
        <dbReference type="ARBA" id="ARBA00022692"/>
    </source>
</evidence>
<evidence type="ECO:0000256" key="2">
    <source>
        <dbReference type="ARBA" id="ARBA00004477"/>
    </source>
</evidence>
<keyword evidence="8 10" id="KW-0472">Membrane</keyword>
<accession>A0ABR4LJQ6</accession>
<feature type="transmembrane region" description="Helical" evidence="10">
    <location>
        <begin position="37"/>
        <end position="56"/>
    </location>
</feature>
<comment type="similarity">
    <text evidence="3">Belongs to the TPT transporter family. SLC35D subfamily.</text>
</comment>
<evidence type="ECO:0000256" key="3">
    <source>
        <dbReference type="ARBA" id="ARBA00010425"/>
    </source>
</evidence>
<dbReference type="GeneID" id="98146619"/>
<evidence type="ECO:0000256" key="4">
    <source>
        <dbReference type="ARBA" id="ARBA00011182"/>
    </source>
</evidence>
<feature type="transmembrane region" description="Helical" evidence="10">
    <location>
        <begin position="68"/>
        <end position="87"/>
    </location>
</feature>
<dbReference type="EMBL" id="JBFXLQ010000049">
    <property type="protein sequence ID" value="KAL2863653.1"/>
    <property type="molecule type" value="Genomic_DNA"/>
</dbReference>
<reference evidence="12 13" key="1">
    <citation type="submission" date="2024-07" db="EMBL/GenBank/DDBJ databases">
        <title>Section-level genome sequencing and comparative genomics of Aspergillus sections Usti and Cavernicolus.</title>
        <authorList>
            <consortium name="Lawrence Berkeley National Laboratory"/>
            <person name="Nybo J.L."/>
            <person name="Vesth T.C."/>
            <person name="Theobald S."/>
            <person name="Frisvad J.C."/>
            <person name="Larsen T.O."/>
            <person name="Kjaerboelling I."/>
            <person name="Rothschild-Mancinelli K."/>
            <person name="Lyhne E.K."/>
            <person name="Kogle M.E."/>
            <person name="Barry K."/>
            <person name="Clum A."/>
            <person name="Na H."/>
            <person name="Ledsgaard L."/>
            <person name="Lin J."/>
            <person name="Lipzen A."/>
            <person name="Kuo A."/>
            <person name="Riley R."/>
            <person name="Mondo S."/>
            <person name="Labutti K."/>
            <person name="Haridas S."/>
            <person name="Pangalinan J."/>
            <person name="Salamov A.A."/>
            <person name="Simmons B.A."/>
            <person name="Magnuson J.K."/>
            <person name="Chen J."/>
            <person name="Drula E."/>
            <person name="Henrissat B."/>
            <person name="Wiebenga A."/>
            <person name="Lubbers R.J."/>
            <person name="Gomes A.C."/>
            <person name="Macurrencykelacurrency M.R."/>
            <person name="Stajich J."/>
            <person name="Grigoriev I.V."/>
            <person name="Mortensen U.H."/>
            <person name="De Vries R.P."/>
            <person name="Baker S.E."/>
            <person name="Andersen M.R."/>
        </authorList>
    </citation>
    <scope>NUCLEOTIDE SEQUENCE [LARGE SCALE GENOMIC DNA]</scope>
    <source>
        <strain evidence="12 13">CBS 449.75</strain>
    </source>
</reference>
<name>A0ABR4LJQ6_9EURO</name>
<keyword evidence="5 10" id="KW-0812">Transmembrane</keyword>
<comment type="subunit">
    <text evidence="4">Homooligomer.</text>
</comment>
<evidence type="ECO:0000256" key="9">
    <source>
        <dbReference type="SAM" id="MobiDB-lite"/>
    </source>
</evidence>
<keyword evidence="13" id="KW-1185">Reference proteome</keyword>
<evidence type="ECO:0000313" key="13">
    <source>
        <dbReference type="Proteomes" id="UP001610432"/>
    </source>
</evidence>
<dbReference type="PANTHER" id="PTHR11132">
    <property type="entry name" value="SOLUTE CARRIER FAMILY 35"/>
    <property type="match status" value="1"/>
</dbReference>
<comment type="function">
    <text evidence="1">Involved in the import of GDP-mannose from the cytoplasm into the Golgi lumen.</text>
</comment>
<gene>
    <name evidence="12" type="ORF">BJX67DRAFT_374416</name>
</gene>
<organism evidence="12 13">
    <name type="scientific">Aspergillus lucknowensis</name>
    <dbReference type="NCBI Taxonomy" id="176173"/>
    <lineage>
        <taxon>Eukaryota</taxon>
        <taxon>Fungi</taxon>
        <taxon>Dikarya</taxon>
        <taxon>Ascomycota</taxon>
        <taxon>Pezizomycotina</taxon>
        <taxon>Eurotiomycetes</taxon>
        <taxon>Eurotiomycetidae</taxon>
        <taxon>Eurotiales</taxon>
        <taxon>Aspergillaceae</taxon>
        <taxon>Aspergillus</taxon>
        <taxon>Aspergillus subgen. Nidulantes</taxon>
    </lineage>
</organism>
<dbReference type="Pfam" id="PF03151">
    <property type="entry name" value="TPT"/>
    <property type="match status" value="1"/>
</dbReference>
<evidence type="ECO:0000256" key="1">
    <source>
        <dbReference type="ARBA" id="ARBA00003420"/>
    </source>
</evidence>
<protein>
    <submittedName>
        <fullName evidence="12">Triose-phosphate transporter family-domain-containing protein</fullName>
    </submittedName>
</protein>
<feature type="transmembrane region" description="Helical" evidence="10">
    <location>
        <begin position="257"/>
        <end position="278"/>
    </location>
</feature>
<feature type="transmembrane region" description="Helical" evidence="10">
    <location>
        <begin position="168"/>
        <end position="199"/>
    </location>
</feature>
<feature type="transmembrane region" description="Helical" evidence="10">
    <location>
        <begin position="285"/>
        <end position="305"/>
    </location>
</feature>
<feature type="transmembrane region" description="Helical" evidence="10">
    <location>
        <begin position="358"/>
        <end position="380"/>
    </location>
</feature>
<feature type="transmembrane region" description="Helical" evidence="10">
    <location>
        <begin position="311"/>
        <end position="329"/>
    </location>
</feature>
<feature type="domain" description="Sugar phosphate transporter" evidence="11">
    <location>
        <begin position="40"/>
        <end position="327"/>
    </location>
</feature>
<keyword evidence="7 10" id="KW-1133">Transmembrane helix</keyword>
<evidence type="ECO:0000256" key="7">
    <source>
        <dbReference type="ARBA" id="ARBA00022989"/>
    </source>
</evidence>
<comment type="caution">
    <text evidence="12">The sequence shown here is derived from an EMBL/GenBank/DDBJ whole genome shotgun (WGS) entry which is preliminary data.</text>
</comment>
<keyword evidence="6" id="KW-0256">Endoplasmic reticulum</keyword>
<feature type="region of interest" description="Disordered" evidence="9">
    <location>
        <begin position="1"/>
        <end position="31"/>
    </location>
</feature>
<feature type="transmembrane region" description="Helical" evidence="10">
    <location>
        <begin position="107"/>
        <end position="132"/>
    </location>
</feature>
<proteinExistence type="inferred from homology"/>
<evidence type="ECO:0000259" key="11">
    <source>
        <dbReference type="Pfam" id="PF03151"/>
    </source>
</evidence>
<dbReference type="Proteomes" id="UP001610432">
    <property type="component" value="Unassembled WGS sequence"/>
</dbReference>
<evidence type="ECO:0000256" key="6">
    <source>
        <dbReference type="ARBA" id="ARBA00022824"/>
    </source>
</evidence>
<feature type="transmembrane region" description="Helical" evidence="10">
    <location>
        <begin position="220"/>
        <end position="242"/>
    </location>
</feature>
<sequence>MSSEEKVRTSGEVSRPEPTLPTVNPAAEKLEPPKPTFHPAVYVTSWIALSSSVILFNKHLLDYANFRFPIILTTWHLAFATFMTQILARTTTLLDGRKTVKMTGRVYLRAIVPIGLFFSLSLICGNVTYLYLSVAFIQMLKATTPVAVLLATWGMGMAPVNLKVLTNVSVIVLGVIIASFGEIKFVFIGFIFQIGGIIFEATRLVMVQRLLSSAEYKMDPLVSLYYFAPVCAVMNGVTALFLEVPRLTMDHIYNVGVWTLVANAVVAFLLNVSVVFLIGKTSSLVMTLCGVLKDILLVVASMMIWNTPVTALQFFGYSIALIGLVYYKLGGDKIREYTGQANRAWAEYGATRPTQRRFVIIGAALLSFFLLVGSMAPSYAPESVANVKEIIGGATAGNA</sequence>
<evidence type="ECO:0000313" key="12">
    <source>
        <dbReference type="EMBL" id="KAL2863653.1"/>
    </source>
</evidence>
<dbReference type="RefSeq" id="XP_070882632.1">
    <property type="nucleotide sequence ID" value="XM_071031547.1"/>
</dbReference>
<comment type="subcellular location">
    <subcellularLocation>
        <location evidence="2">Endoplasmic reticulum membrane</location>
        <topology evidence="2">Multi-pass membrane protein</topology>
    </subcellularLocation>
</comment>